<keyword evidence="1" id="KW-0812">Transmembrane</keyword>
<dbReference type="AlphaFoldDB" id="A0A1E7F152"/>
<feature type="domain" description="CWH43-like N-terminal" evidence="2">
    <location>
        <begin position="57"/>
        <end position="247"/>
    </location>
</feature>
<feature type="transmembrane region" description="Helical" evidence="1">
    <location>
        <begin position="55"/>
        <end position="76"/>
    </location>
</feature>
<feature type="transmembrane region" description="Helical" evidence="1">
    <location>
        <begin position="121"/>
        <end position="139"/>
    </location>
</feature>
<evidence type="ECO:0000259" key="2">
    <source>
        <dbReference type="Pfam" id="PF10277"/>
    </source>
</evidence>
<reference evidence="3 4" key="1">
    <citation type="submission" date="2016-09" db="EMBL/GenBank/DDBJ databases">
        <title>Extensive genetic diversity and differential bi-allelic expression allows diatom success in the polar Southern Ocean.</title>
        <authorList>
            <consortium name="DOE Joint Genome Institute"/>
            <person name="Mock T."/>
            <person name="Otillar R.P."/>
            <person name="Strauss J."/>
            <person name="Dupont C."/>
            <person name="Frickenhaus S."/>
            <person name="Maumus F."/>
            <person name="Mcmullan M."/>
            <person name="Sanges R."/>
            <person name="Schmutz J."/>
            <person name="Toseland A."/>
            <person name="Valas R."/>
            <person name="Veluchamy A."/>
            <person name="Ward B.J."/>
            <person name="Allen A."/>
            <person name="Barry K."/>
            <person name="Falciatore A."/>
            <person name="Ferrante M."/>
            <person name="Fortunato A.E."/>
            <person name="Gloeckner G."/>
            <person name="Gruber A."/>
            <person name="Hipkin R."/>
            <person name="Janech M."/>
            <person name="Kroth P."/>
            <person name="Leese F."/>
            <person name="Lindquist E."/>
            <person name="Lyon B.R."/>
            <person name="Martin J."/>
            <person name="Mayer C."/>
            <person name="Parker M."/>
            <person name="Quesneville H."/>
            <person name="Raymond J."/>
            <person name="Uhlig C."/>
            <person name="Valentin K.U."/>
            <person name="Worden A.Z."/>
            <person name="Armbrust E.V."/>
            <person name="Bowler C."/>
            <person name="Green B."/>
            <person name="Moulton V."/>
            <person name="Van Oosterhout C."/>
            <person name="Grigoriev I."/>
        </authorList>
    </citation>
    <scope>NUCLEOTIDE SEQUENCE [LARGE SCALE GENOMIC DNA]</scope>
    <source>
        <strain evidence="3 4">CCMP1102</strain>
    </source>
</reference>
<proteinExistence type="predicted"/>
<keyword evidence="1" id="KW-1133">Transmembrane helix</keyword>
<name>A0A1E7F152_9STRA</name>
<keyword evidence="1" id="KW-0472">Membrane</keyword>
<feature type="transmembrane region" description="Helical" evidence="1">
    <location>
        <begin position="264"/>
        <end position="283"/>
    </location>
</feature>
<evidence type="ECO:0000256" key="1">
    <source>
        <dbReference type="SAM" id="Phobius"/>
    </source>
</evidence>
<feature type="transmembrane region" description="Helical" evidence="1">
    <location>
        <begin position="160"/>
        <end position="182"/>
    </location>
</feature>
<dbReference type="Pfam" id="PF10277">
    <property type="entry name" value="Frag1"/>
    <property type="match status" value="1"/>
</dbReference>
<feature type="transmembrane region" description="Helical" evidence="1">
    <location>
        <begin position="228"/>
        <end position="249"/>
    </location>
</feature>
<gene>
    <name evidence="3" type="ORF">FRACYDRAFT_244919</name>
</gene>
<accession>A0A1E7F152</accession>
<dbReference type="Proteomes" id="UP000095751">
    <property type="component" value="Unassembled WGS sequence"/>
</dbReference>
<feature type="transmembrane region" description="Helical" evidence="1">
    <location>
        <begin position="194"/>
        <end position="216"/>
    </location>
</feature>
<evidence type="ECO:0000313" key="3">
    <source>
        <dbReference type="EMBL" id="OEU11795.1"/>
    </source>
</evidence>
<evidence type="ECO:0000313" key="4">
    <source>
        <dbReference type="Proteomes" id="UP000095751"/>
    </source>
</evidence>
<sequence length="306" mass="34374">MKMKKKGSSSSSSTRSNNSLLLVADGNISSNSDIINNNSNSGDRRTSSVGCCGHLLILCLPIVASSFILALLIVLLRFDITSTQNQNQEANNEVVVEGYYDTIQSQTISIIMKDYSPYWELILLSSVGAFLTCVETIARNIQIYIYQKRHVDTTYTMNKLLNLVATIVNIISYIGLIITVTIKADSQDNEIIHYIGAVLFFVGTGLYSVLHSYLLWTQKKQYNIFLKLLFTVFGVIIGVCSIVFGYSVLEGGLSEEATLPEYEWAALITTSISIGFYTILFYIDPVDDEIRDFFFCRYNRHRRDDG</sequence>
<organism evidence="3 4">
    <name type="scientific">Fragilariopsis cylindrus CCMP1102</name>
    <dbReference type="NCBI Taxonomy" id="635003"/>
    <lineage>
        <taxon>Eukaryota</taxon>
        <taxon>Sar</taxon>
        <taxon>Stramenopiles</taxon>
        <taxon>Ochrophyta</taxon>
        <taxon>Bacillariophyta</taxon>
        <taxon>Bacillariophyceae</taxon>
        <taxon>Bacillariophycidae</taxon>
        <taxon>Bacillariales</taxon>
        <taxon>Bacillariaceae</taxon>
        <taxon>Fragilariopsis</taxon>
    </lineage>
</organism>
<keyword evidence="4" id="KW-1185">Reference proteome</keyword>
<dbReference type="InterPro" id="IPR019402">
    <property type="entry name" value="CWH43_N"/>
</dbReference>
<protein>
    <recommendedName>
        <fullName evidence="2">CWH43-like N-terminal domain-containing protein</fullName>
    </recommendedName>
</protein>
<dbReference type="OrthoDB" id="54352at2759"/>
<dbReference type="KEGG" id="fcy:FRACYDRAFT_244919"/>
<dbReference type="InParanoid" id="A0A1E7F152"/>
<dbReference type="EMBL" id="KV784366">
    <property type="protein sequence ID" value="OEU11795.1"/>
    <property type="molecule type" value="Genomic_DNA"/>
</dbReference>